<dbReference type="GO" id="GO:0032217">
    <property type="term" value="F:riboflavin transmembrane transporter activity"/>
    <property type="evidence" value="ECO:0007669"/>
    <property type="project" value="UniProtKB-UniRule"/>
</dbReference>
<evidence type="ECO:0000313" key="10">
    <source>
        <dbReference type="Proteomes" id="UP000321659"/>
    </source>
</evidence>
<comment type="similarity">
    <text evidence="2 8">Belongs to the prokaryotic riboflavin transporter (P-RFT) (TC 2.A.87) family.</text>
</comment>
<keyword evidence="3 8" id="KW-0813">Transport</keyword>
<dbReference type="InterPro" id="IPR025720">
    <property type="entry name" value="RibU"/>
</dbReference>
<dbReference type="PANTHER" id="PTHR38438:SF1">
    <property type="entry name" value="RIBOFLAVIN TRANSPORTER RIBU"/>
    <property type="match status" value="1"/>
</dbReference>
<accession>A0A2C8ELF2</accession>
<proteinExistence type="inferred from homology"/>
<sequence length="196" mass="21553">MNRSPIFRVVITAFLAAISYVLMFLSFPVIPLIPYLKIDFSDLPILIGFFILGPLGGVMVAIVRSLLYLVSTGTDIASLIGVGTNFLASMAVSFPAYYILKGGSGIKPTIWKSILTILTSTLVLTVLLSIANYFVILPVYLNVIGMDIGMSVSKYVVIGVIPFNIIKGILVVGVFSVLYRRMYSWVQLNNKKYKKI</sequence>
<dbReference type="AlphaFoldDB" id="A0A2C8ELF2"/>
<evidence type="ECO:0000256" key="2">
    <source>
        <dbReference type="ARBA" id="ARBA00005540"/>
    </source>
</evidence>
<protein>
    <recommendedName>
        <fullName evidence="8">Riboflavin transporter</fullName>
    </recommendedName>
</protein>
<keyword evidence="4 8" id="KW-1003">Cell membrane</keyword>
<gene>
    <name evidence="9" type="ORF">LABALGLTS371_05990</name>
</gene>
<dbReference type="GO" id="GO:0005886">
    <property type="term" value="C:plasma membrane"/>
    <property type="evidence" value="ECO:0007669"/>
    <property type="project" value="UniProtKB-SubCell"/>
</dbReference>
<keyword evidence="7 8" id="KW-0472">Membrane</keyword>
<evidence type="ECO:0000256" key="5">
    <source>
        <dbReference type="ARBA" id="ARBA00022692"/>
    </source>
</evidence>
<evidence type="ECO:0000256" key="7">
    <source>
        <dbReference type="ARBA" id="ARBA00023136"/>
    </source>
</evidence>
<evidence type="ECO:0000256" key="3">
    <source>
        <dbReference type="ARBA" id="ARBA00022448"/>
    </source>
</evidence>
<organism evidence="9 10">
    <name type="scientific">Dellaglioa algida</name>
    <dbReference type="NCBI Taxonomy" id="105612"/>
    <lineage>
        <taxon>Bacteria</taxon>
        <taxon>Bacillati</taxon>
        <taxon>Bacillota</taxon>
        <taxon>Bacilli</taxon>
        <taxon>Lactobacillales</taxon>
        <taxon>Lactobacillaceae</taxon>
        <taxon>Dellaglioa</taxon>
    </lineage>
</organism>
<comment type="subcellular location">
    <subcellularLocation>
        <location evidence="1">Cell membrane</location>
        <topology evidence="1">Multi-pass membrane protein</topology>
    </subcellularLocation>
</comment>
<reference evidence="9 10" key="1">
    <citation type="submission" date="2019-04" db="EMBL/GenBank/DDBJ databases">
        <title>In vitro growth and metabolic characteristics of meat-borne Lactobacillus algidus strains.</title>
        <authorList>
            <person name="Sade E."/>
            <person name="Per J."/>
            <person name="Tytti H."/>
            <person name="Johanna B.K."/>
        </authorList>
    </citation>
    <scope>NUCLEOTIDE SEQUENCE [LARGE SCALE GENOMIC DNA]</scope>
    <source>
        <strain evidence="9 10">LTS37-1</strain>
    </source>
</reference>
<evidence type="ECO:0000256" key="4">
    <source>
        <dbReference type="ARBA" id="ARBA00022475"/>
    </source>
</evidence>
<dbReference type="RefSeq" id="WP_112249915.1">
    <property type="nucleotide sequence ID" value="NZ_CBCRTS010000003.1"/>
</dbReference>
<dbReference type="Pfam" id="PF12822">
    <property type="entry name" value="ECF_trnsprt"/>
    <property type="match status" value="1"/>
</dbReference>
<keyword evidence="6" id="KW-1133">Transmembrane helix</keyword>
<dbReference type="PIRSF" id="PIRSF037778">
    <property type="entry name" value="UCP037778_transp_RibU"/>
    <property type="match status" value="1"/>
</dbReference>
<keyword evidence="5" id="KW-0812">Transmembrane</keyword>
<dbReference type="Proteomes" id="UP000321659">
    <property type="component" value="Unassembled WGS sequence"/>
</dbReference>
<evidence type="ECO:0000313" key="9">
    <source>
        <dbReference type="EMBL" id="TWW11426.1"/>
    </source>
</evidence>
<dbReference type="PANTHER" id="PTHR38438">
    <property type="entry name" value="RIBOFLAVIN TRANSPORTER RIBU"/>
    <property type="match status" value="1"/>
</dbReference>
<dbReference type="Gene3D" id="1.10.1760.20">
    <property type="match status" value="1"/>
</dbReference>
<dbReference type="InterPro" id="IPR024529">
    <property type="entry name" value="ECF_trnsprt_substrate-spec"/>
</dbReference>
<evidence type="ECO:0000256" key="1">
    <source>
        <dbReference type="ARBA" id="ARBA00004651"/>
    </source>
</evidence>
<comment type="function">
    <text evidence="8">Probably a riboflavin-binding protein that interacts with the energy-coupling factor (ECF) ABC-transporter complex.</text>
</comment>
<name>A0A2C8ELF2_9LACO</name>
<comment type="caution">
    <text evidence="9">The sequence shown here is derived from an EMBL/GenBank/DDBJ whole genome shotgun (WGS) entry which is preliminary data.</text>
</comment>
<evidence type="ECO:0000256" key="6">
    <source>
        <dbReference type="ARBA" id="ARBA00022989"/>
    </source>
</evidence>
<evidence type="ECO:0000256" key="8">
    <source>
        <dbReference type="PIRNR" id="PIRNR037778"/>
    </source>
</evidence>
<dbReference type="EMBL" id="SRRQ01000003">
    <property type="protein sequence ID" value="TWW11426.1"/>
    <property type="molecule type" value="Genomic_DNA"/>
</dbReference>
<dbReference type="GeneID" id="83548263"/>